<dbReference type="Pfam" id="PF01584">
    <property type="entry name" value="CheW"/>
    <property type="match status" value="1"/>
</dbReference>
<name>A0ABY5Y5R5_9BACT</name>
<dbReference type="SMART" id="SM00260">
    <property type="entry name" value="CheW"/>
    <property type="match status" value="1"/>
</dbReference>
<evidence type="ECO:0000259" key="1">
    <source>
        <dbReference type="PROSITE" id="PS50851"/>
    </source>
</evidence>
<dbReference type="InterPro" id="IPR039315">
    <property type="entry name" value="CheW"/>
</dbReference>
<evidence type="ECO:0000313" key="2">
    <source>
        <dbReference type="EMBL" id="UWX06548.1"/>
    </source>
</evidence>
<dbReference type="RefSeq" id="WP_334316160.1">
    <property type="nucleotide sequence ID" value="NZ_CP065938.1"/>
</dbReference>
<proteinExistence type="predicted"/>
<dbReference type="Gene3D" id="2.40.50.180">
    <property type="entry name" value="CheA-289, Domain 4"/>
    <property type="match status" value="1"/>
</dbReference>
<dbReference type="InterPro" id="IPR036061">
    <property type="entry name" value="CheW-like_dom_sf"/>
</dbReference>
<dbReference type="SUPFAM" id="SSF50341">
    <property type="entry name" value="CheW-like"/>
    <property type="match status" value="1"/>
</dbReference>
<keyword evidence="3" id="KW-1185">Reference proteome</keyword>
<dbReference type="PROSITE" id="PS50851">
    <property type="entry name" value="CHEW"/>
    <property type="match status" value="1"/>
</dbReference>
<dbReference type="InterPro" id="IPR002545">
    <property type="entry name" value="CheW-lke_dom"/>
</dbReference>
<sequence>MSQQLNFQANNDNKLAQLVSFKVSEEEFGIDILQVQEIIRMLPIAIVPSAPNFVKGVIDLRGEVIPIIDMRKRFKLPSIPYNNETRIIVVHTHDFTVGFIVDAVCEVVRINESAIEPAPPVLTNADGSNYIRGVSKLDKGLLILLDLNSLISLEILEELMNSAKISGRCQECPEAQKA</sequence>
<reference evidence="2" key="1">
    <citation type="submission" date="2020-12" db="EMBL/GenBank/DDBJ databases">
        <title>Taurinivorans muris gen. nov., sp. nov., fundamental and realized metabolic niche of a ubiquitous sulfidogenic bacterium in the murine intestine.</title>
        <authorList>
            <person name="Ye H."/>
            <person name="Hanson B.T."/>
            <person name="Loy A."/>
        </authorList>
    </citation>
    <scope>NUCLEOTIDE SEQUENCE</scope>
    <source>
        <strain evidence="2">LT0009</strain>
    </source>
</reference>
<dbReference type="PANTHER" id="PTHR22617:SF23">
    <property type="entry name" value="CHEMOTAXIS PROTEIN CHEW"/>
    <property type="match status" value="1"/>
</dbReference>
<protein>
    <submittedName>
        <fullName evidence="2">Purine-binding chemotaxis protein CheW</fullName>
    </submittedName>
</protein>
<gene>
    <name evidence="2" type="ORF">JBF11_04370</name>
</gene>
<accession>A0ABY5Y5R5</accession>
<dbReference type="EMBL" id="CP065938">
    <property type="protein sequence ID" value="UWX06548.1"/>
    <property type="molecule type" value="Genomic_DNA"/>
</dbReference>
<organism evidence="2 3">
    <name type="scientific">Taurinivorans muris</name>
    <dbReference type="NCBI Taxonomy" id="2787751"/>
    <lineage>
        <taxon>Bacteria</taxon>
        <taxon>Pseudomonadati</taxon>
        <taxon>Thermodesulfobacteriota</taxon>
        <taxon>Desulfovibrionia</taxon>
        <taxon>Desulfovibrionales</taxon>
        <taxon>Desulfovibrionaceae</taxon>
        <taxon>Taurinivorans</taxon>
    </lineage>
</organism>
<dbReference type="Proteomes" id="UP001058120">
    <property type="component" value="Chromosome"/>
</dbReference>
<evidence type="ECO:0000313" key="3">
    <source>
        <dbReference type="Proteomes" id="UP001058120"/>
    </source>
</evidence>
<feature type="domain" description="CheW-like" evidence="1">
    <location>
        <begin position="15"/>
        <end position="156"/>
    </location>
</feature>
<dbReference type="PANTHER" id="PTHR22617">
    <property type="entry name" value="CHEMOTAXIS SENSOR HISTIDINE KINASE-RELATED"/>
    <property type="match status" value="1"/>
</dbReference>
<dbReference type="Gene3D" id="2.30.30.40">
    <property type="entry name" value="SH3 Domains"/>
    <property type="match status" value="1"/>
</dbReference>
<dbReference type="CDD" id="cd00732">
    <property type="entry name" value="CheW"/>
    <property type="match status" value="1"/>
</dbReference>